<keyword evidence="2" id="KW-0614">Plasmid</keyword>
<gene>
    <name evidence="2" type="ORF">CBM2636_MP20561</name>
</gene>
<geneLocation type="plasmid" evidence="3">
    <name>cbm2636_mp</name>
</geneLocation>
<dbReference type="EMBL" id="LT984814">
    <property type="protein sequence ID" value="SPD67711.1"/>
    <property type="molecule type" value="Genomic_DNA"/>
</dbReference>
<evidence type="ECO:0000313" key="3">
    <source>
        <dbReference type="Proteomes" id="UP000254259"/>
    </source>
</evidence>
<accession>A0A9Q7UZW0</accession>
<protein>
    <submittedName>
        <fullName evidence="2">Uncharacterized protein</fullName>
    </submittedName>
</protein>
<evidence type="ECO:0000256" key="1">
    <source>
        <dbReference type="SAM" id="MobiDB-lite"/>
    </source>
</evidence>
<dbReference type="AlphaFoldDB" id="A0A9Q7UZW0"/>
<sequence length="21" mass="2490">MALSDPTRRPMQPFCLPELMR</sequence>
<organism evidence="2 3">
    <name type="scientific">Cupriavidus taiwanensis</name>
    <dbReference type="NCBI Taxonomy" id="164546"/>
    <lineage>
        <taxon>Bacteria</taxon>
        <taxon>Pseudomonadati</taxon>
        <taxon>Pseudomonadota</taxon>
        <taxon>Betaproteobacteria</taxon>
        <taxon>Burkholderiales</taxon>
        <taxon>Burkholderiaceae</taxon>
        <taxon>Cupriavidus</taxon>
    </lineage>
</organism>
<feature type="region of interest" description="Disordered" evidence="1">
    <location>
        <begin position="1"/>
        <end position="21"/>
    </location>
</feature>
<dbReference type="Proteomes" id="UP000254259">
    <property type="component" value="Plasmid CBM2636_mp"/>
</dbReference>
<name>A0A9Q7UZW0_9BURK</name>
<proteinExistence type="predicted"/>
<evidence type="ECO:0000313" key="2">
    <source>
        <dbReference type="EMBL" id="SPD67711.1"/>
    </source>
</evidence>
<reference evidence="2 3" key="1">
    <citation type="submission" date="2018-01" db="EMBL/GenBank/DDBJ databases">
        <authorList>
            <person name="Clerissi C."/>
        </authorList>
    </citation>
    <scope>NUCLEOTIDE SEQUENCE [LARGE SCALE GENOMIC DNA]</scope>
    <source>
        <strain evidence="2">Cupriavidus taiwanensis SWF 66322</strain>
        <plasmid evidence="3">cbm2636_mp</plasmid>
    </source>
</reference>